<keyword evidence="2" id="KW-1185">Reference proteome</keyword>
<sequence length="320" mass="34619">MQVFVCGMHRSGTSMVARLLNLMGMYFGPEGSGLPVNRENPKGFWERRDVVELNDRLLAATDSVWYDVYGFLARDTGWRPPQGLVADLRAKLLDIDAYRPWFIKDPRLCLTLPYWLEHCERPVAVVCSRSPQAVVASLAKRAEITGVVFSVDEAVALWEAYGVALLRATRSLPCVFVRYDDVLATPETACAALFDALEAAGVTGLRRPSAAEVAAFVDAGLQRSGIASGRAAPALPERVAPIDALLQRGGAVPPLSRASLDALAGLHSRLWQVVQSRRVAAALTARAADIGAVLARDESAPSEPWSVARLRKLASTKSAK</sequence>
<comment type="caution">
    <text evidence="1">The sequence shown here is derived from an EMBL/GenBank/DDBJ whole genome shotgun (WGS) entry which is preliminary data.</text>
</comment>
<reference evidence="1" key="1">
    <citation type="submission" date="2023-02" db="EMBL/GenBank/DDBJ databases">
        <title>Tahibacter soli sp. nov. isolated from soil.</title>
        <authorList>
            <person name="Baek J.H."/>
            <person name="Lee J.K."/>
            <person name="Choi D.G."/>
            <person name="Jeon C.O."/>
        </authorList>
    </citation>
    <scope>NUCLEOTIDE SEQUENCE</scope>
    <source>
        <strain evidence="1">BL</strain>
    </source>
</reference>
<proteinExistence type="predicted"/>
<dbReference type="RefSeq" id="WP_263544512.1">
    <property type="nucleotide sequence ID" value="NZ_JAOVZO020000001.1"/>
</dbReference>
<dbReference type="AlphaFoldDB" id="A0A9X3YFP0"/>
<organism evidence="1 2">
    <name type="scientific">Tahibacter soli</name>
    <dbReference type="NCBI Taxonomy" id="2983605"/>
    <lineage>
        <taxon>Bacteria</taxon>
        <taxon>Pseudomonadati</taxon>
        <taxon>Pseudomonadota</taxon>
        <taxon>Gammaproteobacteria</taxon>
        <taxon>Lysobacterales</taxon>
        <taxon>Rhodanobacteraceae</taxon>
        <taxon>Tahibacter</taxon>
    </lineage>
</organism>
<evidence type="ECO:0000313" key="1">
    <source>
        <dbReference type="EMBL" id="MDC8011094.1"/>
    </source>
</evidence>
<dbReference type="EMBL" id="JAOVZO020000001">
    <property type="protein sequence ID" value="MDC8011094.1"/>
    <property type="molecule type" value="Genomic_DNA"/>
</dbReference>
<dbReference type="Proteomes" id="UP001139971">
    <property type="component" value="Unassembled WGS sequence"/>
</dbReference>
<dbReference type="Gene3D" id="3.40.50.300">
    <property type="entry name" value="P-loop containing nucleotide triphosphate hydrolases"/>
    <property type="match status" value="1"/>
</dbReference>
<dbReference type="SUPFAM" id="SSF52540">
    <property type="entry name" value="P-loop containing nucleoside triphosphate hydrolases"/>
    <property type="match status" value="1"/>
</dbReference>
<gene>
    <name evidence="1" type="ORF">OD750_000880</name>
</gene>
<evidence type="ECO:0000313" key="2">
    <source>
        <dbReference type="Proteomes" id="UP001139971"/>
    </source>
</evidence>
<protein>
    <submittedName>
        <fullName evidence="1">Sulfotransferase</fullName>
    </submittedName>
</protein>
<dbReference type="InterPro" id="IPR027417">
    <property type="entry name" value="P-loop_NTPase"/>
</dbReference>
<name>A0A9X3YFP0_9GAMM</name>
<dbReference type="Pfam" id="PF13469">
    <property type="entry name" value="Sulfotransfer_3"/>
    <property type="match status" value="1"/>
</dbReference>
<accession>A0A9X3YFP0</accession>